<comment type="caution">
    <text evidence="1">The sequence shown here is derived from an EMBL/GenBank/DDBJ whole genome shotgun (WGS) entry which is preliminary data.</text>
</comment>
<evidence type="ECO:0000313" key="2">
    <source>
        <dbReference type="Proteomes" id="UP001320706"/>
    </source>
</evidence>
<protein>
    <submittedName>
        <fullName evidence="1">Uncharacterized protein</fullName>
    </submittedName>
</protein>
<gene>
    <name evidence="1" type="ORF">M8818_005319</name>
</gene>
<sequence>MDQIICIHEKVEVAPNMWLVRQARQMLKHGQAVECPGGRPVEQYRWDRVCWSVRQLALVHPMCLGGRKSRESKESRREQLRSCPVGVKIHSDQTLAQLGGYLRNLARSVPPWPFYS</sequence>
<keyword evidence="2" id="KW-1185">Reference proteome</keyword>
<reference evidence="1" key="1">
    <citation type="submission" date="2024-02" db="EMBL/GenBank/DDBJ databases">
        <title>Metagenome Assembled Genome of Zalaria obscura JY119.</title>
        <authorList>
            <person name="Vighnesh L."/>
            <person name="Jagadeeshwari U."/>
            <person name="Venkata Ramana C."/>
            <person name="Sasikala C."/>
        </authorList>
    </citation>
    <scope>NUCLEOTIDE SEQUENCE</scope>
    <source>
        <strain evidence="1">JY119</strain>
    </source>
</reference>
<dbReference type="Proteomes" id="UP001320706">
    <property type="component" value="Unassembled WGS sequence"/>
</dbReference>
<accession>A0ACC3S981</accession>
<dbReference type="EMBL" id="JAMKPW020000031">
    <property type="protein sequence ID" value="KAK8203341.1"/>
    <property type="molecule type" value="Genomic_DNA"/>
</dbReference>
<evidence type="ECO:0000313" key="1">
    <source>
        <dbReference type="EMBL" id="KAK8203341.1"/>
    </source>
</evidence>
<name>A0ACC3S981_9PEZI</name>
<proteinExistence type="predicted"/>
<organism evidence="1 2">
    <name type="scientific">Zalaria obscura</name>
    <dbReference type="NCBI Taxonomy" id="2024903"/>
    <lineage>
        <taxon>Eukaryota</taxon>
        <taxon>Fungi</taxon>
        <taxon>Dikarya</taxon>
        <taxon>Ascomycota</taxon>
        <taxon>Pezizomycotina</taxon>
        <taxon>Dothideomycetes</taxon>
        <taxon>Dothideomycetidae</taxon>
        <taxon>Dothideales</taxon>
        <taxon>Zalariaceae</taxon>
        <taxon>Zalaria</taxon>
    </lineage>
</organism>